<comment type="caution">
    <text evidence="11">The sequence shown here is derived from an EMBL/GenBank/DDBJ whole genome shotgun (WGS) entry which is preliminary data.</text>
</comment>
<dbReference type="CDD" id="cd05403">
    <property type="entry name" value="NT_KNTase_like"/>
    <property type="match status" value="1"/>
</dbReference>
<evidence type="ECO:0000256" key="1">
    <source>
        <dbReference type="ARBA" id="ARBA00001946"/>
    </source>
</evidence>
<keyword evidence="5" id="KW-0479">Metal-binding</keyword>
<name>A0ABQ0K1J6_9BACT</name>
<gene>
    <name evidence="11" type="ORF">BROSI_A3379</name>
</gene>
<reference evidence="12" key="1">
    <citation type="journal article" date="2015" name="Genome Announc.">
        <title>Draft Genome Sequence of an Anaerobic Ammonium-Oxidizing Bacterium, "Candidatus Brocadia sinica".</title>
        <authorList>
            <person name="Oshiki M."/>
            <person name="Shinyako-Hata K."/>
            <person name="Satoh H."/>
            <person name="Okabe S."/>
        </authorList>
    </citation>
    <scope>NUCLEOTIDE SEQUENCE [LARGE SCALE GENOMIC DNA]</scope>
    <source>
        <strain evidence="12">JPN1</strain>
    </source>
</reference>
<protein>
    <submittedName>
        <fullName evidence="11">DNA polymerase beta domain protein region</fullName>
    </submittedName>
</protein>
<dbReference type="InterPro" id="IPR002934">
    <property type="entry name" value="Polymerase_NTP_transf_dom"/>
</dbReference>
<evidence type="ECO:0000259" key="10">
    <source>
        <dbReference type="Pfam" id="PF01909"/>
    </source>
</evidence>
<organism evidence="11 12">
    <name type="scientific">Candidatus Brocadia sinica JPN1</name>
    <dbReference type="NCBI Taxonomy" id="1197129"/>
    <lineage>
        <taxon>Bacteria</taxon>
        <taxon>Pseudomonadati</taxon>
        <taxon>Planctomycetota</taxon>
        <taxon>Candidatus Brocadiia</taxon>
        <taxon>Candidatus Brocadiales</taxon>
        <taxon>Candidatus Brocadiaceae</taxon>
        <taxon>Candidatus Brocadia</taxon>
    </lineage>
</organism>
<dbReference type="PANTHER" id="PTHR33571:SF12">
    <property type="entry name" value="BSL3053 PROTEIN"/>
    <property type="match status" value="1"/>
</dbReference>
<sequence length="100" mass="11847">MIDLLKLKSKIERVCRQFPIKRLGIFGSALTQDFGLESDVDVLVAFDSDENIDLFDKYFELKEQLETIFEREVDLVIDKPFRNPVFRESVEKTKIIIYER</sequence>
<dbReference type="InterPro" id="IPR052038">
    <property type="entry name" value="Type-VII_TA_antitoxin"/>
</dbReference>
<keyword evidence="6" id="KW-0547">Nucleotide-binding</keyword>
<keyword evidence="4" id="KW-0548">Nucleotidyltransferase</keyword>
<evidence type="ECO:0000256" key="2">
    <source>
        <dbReference type="ARBA" id="ARBA00022649"/>
    </source>
</evidence>
<keyword evidence="2" id="KW-1277">Toxin-antitoxin system</keyword>
<evidence type="ECO:0000256" key="5">
    <source>
        <dbReference type="ARBA" id="ARBA00022723"/>
    </source>
</evidence>
<dbReference type="SUPFAM" id="SSF81301">
    <property type="entry name" value="Nucleotidyltransferase"/>
    <property type="match status" value="1"/>
</dbReference>
<keyword evidence="7" id="KW-0067">ATP-binding</keyword>
<dbReference type="InterPro" id="IPR043519">
    <property type="entry name" value="NT_sf"/>
</dbReference>
<evidence type="ECO:0000256" key="8">
    <source>
        <dbReference type="ARBA" id="ARBA00022842"/>
    </source>
</evidence>
<evidence type="ECO:0000313" key="12">
    <source>
        <dbReference type="Proteomes" id="UP000032309"/>
    </source>
</evidence>
<comment type="similarity">
    <text evidence="9">Belongs to the MntA antitoxin family.</text>
</comment>
<dbReference type="RefSeq" id="WP_052564785.1">
    <property type="nucleotide sequence ID" value="NZ_BAFN01000001.1"/>
</dbReference>
<evidence type="ECO:0000256" key="4">
    <source>
        <dbReference type="ARBA" id="ARBA00022695"/>
    </source>
</evidence>
<dbReference type="PANTHER" id="PTHR33571">
    <property type="entry name" value="SSL8005 PROTEIN"/>
    <property type="match status" value="1"/>
</dbReference>
<keyword evidence="12" id="KW-1185">Reference proteome</keyword>
<feature type="domain" description="Polymerase nucleotidyl transferase" evidence="10">
    <location>
        <begin position="10"/>
        <end position="96"/>
    </location>
</feature>
<evidence type="ECO:0000256" key="9">
    <source>
        <dbReference type="ARBA" id="ARBA00038276"/>
    </source>
</evidence>
<evidence type="ECO:0000313" key="11">
    <source>
        <dbReference type="EMBL" id="GAN34836.1"/>
    </source>
</evidence>
<keyword evidence="3" id="KW-0808">Transferase</keyword>
<dbReference type="Proteomes" id="UP000032309">
    <property type="component" value="Unassembled WGS sequence"/>
</dbReference>
<accession>A0ABQ0K1J6</accession>
<dbReference type="Pfam" id="PF01909">
    <property type="entry name" value="NTP_transf_2"/>
    <property type="match status" value="1"/>
</dbReference>
<dbReference type="EMBL" id="BAFN01000001">
    <property type="protein sequence ID" value="GAN34836.1"/>
    <property type="molecule type" value="Genomic_DNA"/>
</dbReference>
<evidence type="ECO:0000256" key="6">
    <source>
        <dbReference type="ARBA" id="ARBA00022741"/>
    </source>
</evidence>
<comment type="cofactor">
    <cofactor evidence="1">
        <name>Mg(2+)</name>
        <dbReference type="ChEBI" id="CHEBI:18420"/>
    </cofactor>
</comment>
<keyword evidence="8" id="KW-0460">Magnesium</keyword>
<evidence type="ECO:0000256" key="7">
    <source>
        <dbReference type="ARBA" id="ARBA00022840"/>
    </source>
</evidence>
<dbReference type="Gene3D" id="3.30.460.10">
    <property type="entry name" value="Beta Polymerase, domain 2"/>
    <property type="match status" value="1"/>
</dbReference>
<evidence type="ECO:0000256" key="3">
    <source>
        <dbReference type="ARBA" id="ARBA00022679"/>
    </source>
</evidence>
<proteinExistence type="inferred from homology"/>